<comment type="function">
    <text evidence="7">Required for pre-mRNA splicing.</text>
</comment>
<dbReference type="AlphaFoldDB" id="A0A8S2D5K9"/>
<evidence type="ECO:0000256" key="6">
    <source>
        <dbReference type="ARBA" id="ARBA00023242"/>
    </source>
</evidence>
<dbReference type="GO" id="GO:0005681">
    <property type="term" value="C:spliceosomal complex"/>
    <property type="evidence" value="ECO:0007669"/>
    <property type="project" value="UniProtKB-KW"/>
</dbReference>
<dbReference type="PANTHER" id="PTHR23142">
    <property type="entry name" value="PRE-MRNA-SPLICING FACTOR 38A-RELATED"/>
    <property type="match status" value="1"/>
</dbReference>
<evidence type="ECO:0000256" key="7">
    <source>
        <dbReference type="RuleBase" id="RU367025"/>
    </source>
</evidence>
<proteinExistence type="inferred from homology"/>
<feature type="compositionally biased region" description="Polar residues" evidence="8">
    <location>
        <begin position="216"/>
        <end position="227"/>
    </location>
</feature>
<sequence length="367" mass="42424">MPKEGNVLPIWGNRESMNLNPLILTNIQSSQYFKVNLYELKTYHEVIDEIFYQVKHLEPWEKGSRKTQGLTGMCGGVRGVGGGGIVSTAYCILYKLYTLKLTRKQLIGLITHQDSPYIRALGFMYIRYTQSPSDLFSWYEDYLNDTEDMDVKAGGGCIMSIGQMLRQWLTRIEWFDTLFPRIPVPSQKEIMDKLKKHGVYKGDFNDSTREHEDLNRNSPSTNLTPITTSFEMPETFGIVSSSSTTVSATPAANDQTRKRSSSAEKNGNNHSSHMNKKKKHKSTRSRSRSRSHHHHRHHHSHHKSTSHRDRSRPRDERTENPSDQEHASRRHHNSHSHRRHHHHRSVDGGSNVNGVEKERHRSKRDRS</sequence>
<dbReference type="Proteomes" id="UP000682733">
    <property type="component" value="Unassembled WGS sequence"/>
</dbReference>
<evidence type="ECO:0000256" key="5">
    <source>
        <dbReference type="ARBA" id="ARBA00023187"/>
    </source>
</evidence>
<feature type="region of interest" description="Disordered" evidence="8">
    <location>
        <begin position="202"/>
        <end position="227"/>
    </location>
</feature>
<feature type="compositionally biased region" description="Basic residues" evidence="8">
    <location>
        <begin position="273"/>
        <end position="305"/>
    </location>
</feature>
<evidence type="ECO:0000256" key="1">
    <source>
        <dbReference type="ARBA" id="ARBA00004123"/>
    </source>
</evidence>
<evidence type="ECO:0000313" key="10">
    <source>
        <dbReference type="EMBL" id="CAF3666840.1"/>
    </source>
</evidence>
<dbReference type="Proteomes" id="UP000677228">
    <property type="component" value="Unassembled WGS sequence"/>
</dbReference>
<feature type="compositionally biased region" description="Basic residues" evidence="8">
    <location>
        <begin position="328"/>
        <end position="344"/>
    </location>
</feature>
<feature type="compositionally biased region" description="Basic and acidic residues" evidence="8">
    <location>
        <begin position="306"/>
        <end position="327"/>
    </location>
</feature>
<evidence type="ECO:0000313" key="11">
    <source>
        <dbReference type="Proteomes" id="UP000677228"/>
    </source>
</evidence>
<dbReference type="Pfam" id="PF03371">
    <property type="entry name" value="PRP38"/>
    <property type="match status" value="1"/>
</dbReference>
<comment type="caution">
    <text evidence="9">The sequence shown here is derived from an EMBL/GenBank/DDBJ whole genome shotgun (WGS) entry which is preliminary data.</text>
</comment>
<organism evidence="9 11">
    <name type="scientific">Didymodactylos carnosus</name>
    <dbReference type="NCBI Taxonomy" id="1234261"/>
    <lineage>
        <taxon>Eukaryota</taxon>
        <taxon>Metazoa</taxon>
        <taxon>Spiralia</taxon>
        <taxon>Gnathifera</taxon>
        <taxon>Rotifera</taxon>
        <taxon>Eurotatoria</taxon>
        <taxon>Bdelloidea</taxon>
        <taxon>Philodinida</taxon>
        <taxon>Philodinidae</taxon>
        <taxon>Didymodactylos</taxon>
    </lineage>
</organism>
<accession>A0A8S2D5K9</accession>
<evidence type="ECO:0000313" key="9">
    <source>
        <dbReference type="EMBL" id="CAF0883469.1"/>
    </source>
</evidence>
<comment type="subcellular location">
    <subcellularLocation>
        <location evidence="1 7">Nucleus</location>
    </subcellularLocation>
</comment>
<keyword evidence="5 7" id="KW-0508">mRNA splicing</keyword>
<evidence type="ECO:0000256" key="4">
    <source>
        <dbReference type="ARBA" id="ARBA00022728"/>
    </source>
</evidence>
<dbReference type="EMBL" id="CAJNOK010002991">
    <property type="protein sequence ID" value="CAF0883469.1"/>
    <property type="molecule type" value="Genomic_DNA"/>
</dbReference>
<gene>
    <name evidence="9" type="ORF">OVA965_LOCUS8745</name>
    <name evidence="10" type="ORF">TMI583_LOCUS8741</name>
</gene>
<reference evidence="9" key="1">
    <citation type="submission" date="2021-02" db="EMBL/GenBank/DDBJ databases">
        <authorList>
            <person name="Nowell W R."/>
        </authorList>
    </citation>
    <scope>NUCLEOTIDE SEQUENCE</scope>
</reference>
<keyword evidence="6 7" id="KW-0539">Nucleus</keyword>
<keyword evidence="4 7" id="KW-0747">Spliceosome</keyword>
<feature type="region of interest" description="Disordered" evidence="8">
    <location>
        <begin position="241"/>
        <end position="367"/>
    </location>
</feature>
<protein>
    <recommendedName>
        <fullName evidence="7">Pre-mRNA-splicing factor 38</fullName>
    </recommendedName>
</protein>
<name>A0A8S2D5K9_9BILA</name>
<dbReference type="InterPro" id="IPR005037">
    <property type="entry name" value="PRP38"/>
</dbReference>
<dbReference type="GO" id="GO:0000398">
    <property type="term" value="P:mRNA splicing, via spliceosome"/>
    <property type="evidence" value="ECO:0007669"/>
    <property type="project" value="UniProtKB-UniRule"/>
</dbReference>
<comment type="similarity">
    <text evidence="2 7">Belongs to the PRP38 family.</text>
</comment>
<feature type="compositionally biased region" description="Basic and acidic residues" evidence="8">
    <location>
        <begin position="203"/>
        <end position="215"/>
    </location>
</feature>
<evidence type="ECO:0000256" key="8">
    <source>
        <dbReference type="SAM" id="MobiDB-lite"/>
    </source>
</evidence>
<keyword evidence="3 7" id="KW-0507">mRNA processing</keyword>
<evidence type="ECO:0000256" key="2">
    <source>
        <dbReference type="ARBA" id="ARBA00006164"/>
    </source>
</evidence>
<dbReference type="EMBL" id="CAJOBA010002992">
    <property type="protein sequence ID" value="CAF3666840.1"/>
    <property type="molecule type" value="Genomic_DNA"/>
</dbReference>
<evidence type="ECO:0000256" key="3">
    <source>
        <dbReference type="ARBA" id="ARBA00022664"/>
    </source>
</evidence>